<dbReference type="SUPFAM" id="SSF63411">
    <property type="entry name" value="LuxS/MPP-like metallohydrolase"/>
    <property type="match status" value="2"/>
</dbReference>
<dbReference type="InterPro" id="IPR011765">
    <property type="entry name" value="Pept_M16_N"/>
</dbReference>
<feature type="domain" description="Peptidase M16 C-terminal" evidence="4">
    <location>
        <begin position="178"/>
        <end position="355"/>
    </location>
</feature>
<protein>
    <submittedName>
        <fullName evidence="5">Insulinase family protein</fullName>
    </submittedName>
</protein>
<evidence type="ECO:0000313" key="6">
    <source>
        <dbReference type="Proteomes" id="UP001464891"/>
    </source>
</evidence>
<dbReference type="PROSITE" id="PS00143">
    <property type="entry name" value="INSULINASE"/>
    <property type="match status" value="1"/>
</dbReference>
<evidence type="ECO:0000313" key="5">
    <source>
        <dbReference type="EMBL" id="MEP0816612.1"/>
    </source>
</evidence>
<dbReference type="InterPro" id="IPR050361">
    <property type="entry name" value="MPP/UQCRC_Complex"/>
</dbReference>
<dbReference type="EMBL" id="JAMPKM010000002">
    <property type="protein sequence ID" value="MEP0816612.1"/>
    <property type="molecule type" value="Genomic_DNA"/>
</dbReference>
<feature type="domain" description="Peptidase M16 N-terminal" evidence="3">
    <location>
        <begin position="23"/>
        <end position="169"/>
    </location>
</feature>
<dbReference type="InterPro" id="IPR007863">
    <property type="entry name" value="Peptidase_M16_C"/>
</dbReference>
<dbReference type="InterPro" id="IPR001431">
    <property type="entry name" value="Pept_M16_Zn_BS"/>
</dbReference>
<dbReference type="PANTHER" id="PTHR11851">
    <property type="entry name" value="METALLOPROTEASE"/>
    <property type="match status" value="1"/>
</dbReference>
<evidence type="ECO:0000259" key="3">
    <source>
        <dbReference type="Pfam" id="PF00675"/>
    </source>
</evidence>
<dbReference type="Gene3D" id="3.30.830.10">
    <property type="entry name" value="Metalloenzyme, LuxS/M16 peptidase-like"/>
    <property type="match status" value="2"/>
</dbReference>
<dbReference type="Pfam" id="PF05193">
    <property type="entry name" value="Peptidase_M16_C"/>
    <property type="match status" value="1"/>
</dbReference>
<dbReference type="InterPro" id="IPR011249">
    <property type="entry name" value="Metalloenz_LuxS/M16"/>
</dbReference>
<name>A0ABV0J4A0_9CYAN</name>
<comment type="caution">
    <text evidence="5">The sequence shown here is derived from an EMBL/GenBank/DDBJ whole genome shotgun (WGS) entry which is preliminary data.</text>
</comment>
<evidence type="ECO:0000256" key="1">
    <source>
        <dbReference type="ARBA" id="ARBA00007261"/>
    </source>
</evidence>
<keyword evidence="6" id="KW-1185">Reference proteome</keyword>
<sequence length="422" mass="47420">MSQLLVGSNFPANVFQLDNGLTVIHQEIAATPVAVVDVWVQAGAIAEPEPWSGMAHFLEHMIFKGTDRLAPGHFDHAIESRGGVSNAATSHDYAHYFITTAAEHLPDTLPHLAELVLHAAIPDEEFDRERDVVLEEIRQAYDDPDWIGFQALMESVYQRHPYGRSVLGTEDHLLQNSPEAMRRFHRNHYQPENMTVAIVGGLDVTAATELVSQAFGEFSDRTECPIGEIEAEPPIVGIRRQELGLPRLEQSRLMMAWIGPGVDQLQHAYGLDLLSVLLADGRSSRLVRELREERNLVQAIQSGFSLQRESSLFTINVWLDTENLERVEAIICDRLSELLTTPVRDQELARCKRLLCNDYAFSTETPGQLAGLYGYYNTIAKAQVAVTYPQRIQAFQPEELQHLASQYLSPYHYAATILRPLD</sequence>
<evidence type="ECO:0000256" key="2">
    <source>
        <dbReference type="RuleBase" id="RU004447"/>
    </source>
</evidence>
<organism evidence="5 6">
    <name type="scientific">Trichocoleus desertorum GB2-A4</name>
    <dbReference type="NCBI Taxonomy" id="2933944"/>
    <lineage>
        <taxon>Bacteria</taxon>
        <taxon>Bacillati</taxon>
        <taxon>Cyanobacteriota</taxon>
        <taxon>Cyanophyceae</taxon>
        <taxon>Leptolyngbyales</taxon>
        <taxon>Trichocoleusaceae</taxon>
        <taxon>Trichocoleus</taxon>
    </lineage>
</organism>
<reference evidence="5 6" key="1">
    <citation type="submission" date="2022-04" db="EMBL/GenBank/DDBJ databases">
        <title>Positive selection, recombination, and allopatry shape intraspecific diversity of widespread and dominant cyanobacteria.</title>
        <authorList>
            <person name="Wei J."/>
            <person name="Shu W."/>
            <person name="Hu C."/>
        </authorList>
    </citation>
    <scope>NUCLEOTIDE SEQUENCE [LARGE SCALE GENOMIC DNA]</scope>
    <source>
        <strain evidence="5 6">GB2-A4</strain>
    </source>
</reference>
<proteinExistence type="inferred from homology"/>
<dbReference type="Proteomes" id="UP001464891">
    <property type="component" value="Unassembled WGS sequence"/>
</dbReference>
<dbReference type="Pfam" id="PF00675">
    <property type="entry name" value="Peptidase_M16"/>
    <property type="match status" value="1"/>
</dbReference>
<dbReference type="RefSeq" id="WP_190434082.1">
    <property type="nucleotide sequence ID" value="NZ_JAMPKM010000002.1"/>
</dbReference>
<gene>
    <name evidence="5" type="ORF">NC998_05845</name>
</gene>
<comment type="similarity">
    <text evidence="1 2">Belongs to the peptidase M16 family.</text>
</comment>
<evidence type="ECO:0000259" key="4">
    <source>
        <dbReference type="Pfam" id="PF05193"/>
    </source>
</evidence>
<accession>A0ABV0J4A0</accession>
<dbReference type="PANTHER" id="PTHR11851:SF49">
    <property type="entry name" value="MITOCHONDRIAL-PROCESSING PEPTIDASE SUBUNIT ALPHA"/>
    <property type="match status" value="1"/>
</dbReference>